<dbReference type="InterPro" id="IPR027417">
    <property type="entry name" value="P-loop_NTPase"/>
</dbReference>
<evidence type="ECO:0000313" key="4">
    <source>
        <dbReference type="Proteomes" id="UP000020681"/>
    </source>
</evidence>
<proteinExistence type="predicted"/>
<reference evidence="3 4" key="1">
    <citation type="submission" date="2014-01" db="EMBL/GenBank/DDBJ databases">
        <authorList>
            <person name="Dobos K."/>
            <person name="Lenaerts A."/>
            <person name="Ordway D."/>
            <person name="DeGroote M.A."/>
            <person name="Parker T."/>
            <person name="Sizemore C."/>
            <person name="Tallon L.J."/>
            <person name="Sadzewicz L.K."/>
            <person name="Sengamalay N."/>
            <person name="Fraser C.M."/>
            <person name="Hine E."/>
            <person name="Shefchek K.A."/>
            <person name="Das S.P."/>
            <person name="Tettelin H."/>
        </authorList>
    </citation>
    <scope>NUCLEOTIDE SEQUENCE [LARGE SCALE GENOMIC DNA]</scope>
    <source>
        <strain evidence="3 4">Harvey</strain>
    </source>
</reference>
<dbReference type="InterPro" id="IPR050153">
    <property type="entry name" value="Metal_Ion_Import_ABC"/>
</dbReference>
<dbReference type="Gene3D" id="3.40.50.300">
    <property type="entry name" value="P-loop containing nucleotide triphosphate hydrolases"/>
    <property type="match status" value="1"/>
</dbReference>
<accession>A0ABP3ABI4</accession>
<dbReference type="InterPro" id="IPR003439">
    <property type="entry name" value="ABC_transporter-like_ATP-bd"/>
</dbReference>
<evidence type="ECO:0000259" key="2">
    <source>
        <dbReference type="Pfam" id="PF00005"/>
    </source>
</evidence>
<sequence>MNQSNHPAIALRGARLAFGDRVLWEDLDLSVSRGEFIAVLGPNGTGKTSLLKVLLGELALSAGVALVDGARLDTGRTRRGHIGYVPQHHPIDREVMLRGRDLVGLGVDGCRWGAVALRSGERARRREAVQRALQQVGGERLADVRVGLMSGASCSGYASPRHWQATRRCCCAMNRYWPSTRPTPTWSPLCSIAVAGRPQPRSWWSPTRSTRSCRTWTGCSTWSTGDS</sequence>
<dbReference type="Proteomes" id="UP000020681">
    <property type="component" value="Unassembled WGS sequence"/>
</dbReference>
<evidence type="ECO:0000313" key="3">
    <source>
        <dbReference type="EMBL" id="EUA86864.1"/>
    </source>
</evidence>
<dbReference type="SUPFAM" id="SSF52540">
    <property type="entry name" value="P-loop containing nucleoside triphosphate hydrolases"/>
    <property type="match status" value="1"/>
</dbReference>
<keyword evidence="4" id="KW-1185">Reference proteome</keyword>
<evidence type="ECO:0000256" key="1">
    <source>
        <dbReference type="ARBA" id="ARBA00022448"/>
    </source>
</evidence>
<organism evidence="3 4">
    <name type="scientific">Mycobacterium ulcerans str. Harvey</name>
    <dbReference type="NCBI Taxonomy" id="1299332"/>
    <lineage>
        <taxon>Bacteria</taxon>
        <taxon>Bacillati</taxon>
        <taxon>Actinomycetota</taxon>
        <taxon>Actinomycetes</taxon>
        <taxon>Mycobacteriales</taxon>
        <taxon>Mycobacteriaceae</taxon>
        <taxon>Mycobacterium</taxon>
        <taxon>Mycobacterium ulcerans group</taxon>
    </lineage>
</organism>
<name>A0ABP3ABI4_MYCUL</name>
<gene>
    <name evidence="3" type="ORF">I551_6681</name>
</gene>
<keyword evidence="1" id="KW-0813">Transport</keyword>
<feature type="domain" description="ABC transporter" evidence="2">
    <location>
        <begin position="25"/>
        <end position="151"/>
    </location>
</feature>
<protein>
    <submittedName>
        <fullName evidence="3">Fe(3+)-transporting ATPase</fullName>
    </submittedName>
</protein>
<dbReference type="Pfam" id="PF00005">
    <property type="entry name" value="ABC_tran"/>
    <property type="match status" value="1"/>
</dbReference>
<dbReference type="PANTHER" id="PTHR42734">
    <property type="entry name" value="METAL TRANSPORT SYSTEM ATP-BINDING PROTEIN TM_0124-RELATED"/>
    <property type="match status" value="1"/>
</dbReference>
<dbReference type="EMBL" id="JAOL01000167">
    <property type="protein sequence ID" value="EUA86864.1"/>
    <property type="molecule type" value="Genomic_DNA"/>
</dbReference>
<comment type="caution">
    <text evidence="3">The sequence shown here is derived from an EMBL/GenBank/DDBJ whole genome shotgun (WGS) entry which is preliminary data.</text>
</comment>